<proteinExistence type="predicted"/>
<comment type="caution">
    <text evidence="1">The sequence shown here is derived from an EMBL/GenBank/DDBJ whole genome shotgun (WGS) entry which is preliminary data.</text>
</comment>
<name>A0ACB8TJJ4_9AGAM</name>
<protein>
    <submittedName>
        <fullName evidence="1">Protein serine/threonine phosphatase 2C</fullName>
    </submittedName>
</protein>
<dbReference type="Proteomes" id="UP000814140">
    <property type="component" value="Unassembled WGS sequence"/>
</dbReference>
<reference evidence="1" key="1">
    <citation type="submission" date="2021-03" db="EMBL/GenBank/DDBJ databases">
        <authorList>
            <consortium name="DOE Joint Genome Institute"/>
            <person name="Ahrendt S."/>
            <person name="Looney B.P."/>
            <person name="Miyauchi S."/>
            <person name="Morin E."/>
            <person name="Drula E."/>
            <person name="Courty P.E."/>
            <person name="Chicoki N."/>
            <person name="Fauchery L."/>
            <person name="Kohler A."/>
            <person name="Kuo A."/>
            <person name="Labutti K."/>
            <person name="Pangilinan J."/>
            <person name="Lipzen A."/>
            <person name="Riley R."/>
            <person name="Andreopoulos W."/>
            <person name="He G."/>
            <person name="Johnson J."/>
            <person name="Barry K.W."/>
            <person name="Grigoriev I.V."/>
            <person name="Nagy L."/>
            <person name="Hibbett D."/>
            <person name="Henrissat B."/>
            <person name="Matheny P.B."/>
            <person name="Labbe J."/>
            <person name="Martin F."/>
        </authorList>
    </citation>
    <scope>NUCLEOTIDE SEQUENCE</scope>
    <source>
        <strain evidence="1">HHB10654</strain>
    </source>
</reference>
<keyword evidence="2" id="KW-1185">Reference proteome</keyword>
<sequence>MLRRVWKPLATTAFVVGTPAYIYTRYYRPSKKAEQTFEISVKEVGPDGKAYMVPRSFPLQSKAQIDKRINEFATLETQTTAEGLVWKHATARLASNDPIEDRNAQAIISKAPTASTPGGELLFFAVMDGHAGYHTSHLLSKVLIPAVALELTTLINNRPTKPASALDTLKSYVYTNPSGKPQDVSPENISRAIQRAFSNLDFEIVSAPIRLLLANVSKAELAKGAIPDLSQHPMATASMQPAMSGSCAIMALLDTSERELYVACTGDSRAVAGIWEETENGEGKWRVEVLSEDQTGRNVNEARRIRSEHPPDEADDVIKRGRILGGLEPSRAFGDARYKWPRDIQVALNQAFLVGTGKSMRGTPSTLKTPPYVTAEPVVVHRFLDIPRPGSTTPTKSTLRFLVLATDGLWDELSSEQVVALVGGHIAGLKGKVPKSALPSLVPTVAGSPTVEGKEKNRDKDEGSWAFVDENVSAHLIRNAFGGGDENRLHKILSITAPHSRRWRDDLTVTVVWWEEGKEDIVRAKL</sequence>
<organism evidence="1 2">
    <name type="scientific">Artomyces pyxidatus</name>
    <dbReference type="NCBI Taxonomy" id="48021"/>
    <lineage>
        <taxon>Eukaryota</taxon>
        <taxon>Fungi</taxon>
        <taxon>Dikarya</taxon>
        <taxon>Basidiomycota</taxon>
        <taxon>Agaricomycotina</taxon>
        <taxon>Agaricomycetes</taxon>
        <taxon>Russulales</taxon>
        <taxon>Auriscalpiaceae</taxon>
        <taxon>Artomyces</taxon>
    </lineage>
</organism>
<gene>
    <name evidence="1" type="ORF">BV25DRAFT_1817430</name>
</gene>
<accession>A0ACB8TJJ4</accession>
<reference evidence="1" key="2">
    <citation type="journal article" date="2022" name="New Phytol.">
        <title>Evolutionary transition to the ectomycorrhizal habit in the genomes of a hyperdiverse lineage of mushroom-forming fungi.</title>
        <authorList>
            <person name="Looney B."/>
            <person name="Miyauchi S."/>
            <person name="Morin E."/>
            <person name="Drula E."/>
            <person name="Courty P.E."/>
            <person name="Kohler A."/>
            <person name="Kuo A."/>
            <person name="LaButti K."/>
            <person name="Pangilinan J."/>
            <person name="Lipzen A."/>
            <person name="Riley R."/>
            <person name="Andreopoulos W."/>
            <person name="He G."/>
            <person name="Johnson J."/>
            <person name="Nolan M."/>
            <person name="Tritt A."/>
            <person name="Barry K.W."/>
            <person name="Grigoriev I.V."/>
            <person name="Nagy L.G."/>
            <person name="Hibbett D."/>
            <person name="Henrissat B."/>
            <person name="Matheny P.B."/>
            <person name="Labbe J."/>
            <person name="Martin F.M."/>
        </authorList>
    </citation>
    <scope>NUCLEOTIDE SEQUENCE</scope>
    <source>
        <strain evidence="1">HHB10654</strain>
    </source>
</reference>
<dbReference type="EMBL" id="MU277187">
    <property type="protein sequence ID" value="KAI0068565.1"/>
    <property type="molecule type" value="Genomic_DNA"/>
</dbReference>
<evidence type="ECO:0000313" key="2">
    <source>
        <dbReference type="Proteomes" id="UP000814140"/>
    </source>
</evidence>
<evidence type="ECO:0000313" key="1">
    <source>
        <dbReference type="EMBL" id="KAI0068565.1"/>
    </source>
</evidence>